<reference evidence="5" key="1">
    <citation type="submission" date="2020-09" db="EMBL/GenBank/DDBJ databases">
        <title>Iningainema tapete sp. nov. (Scytonemataceae, Cyanobacteria) from greenhouses in central Florida (USA) produces two types of nodularin with biosynthetic potential for microcystin-LR and anabaenopeptins.</title>
        <authorList>
            <person name="Berthold D.E."/>
            <person name="Lefler F.W."/>
            <person name="Huang I.-S."/>
            <person name="Abdulla H."/>
            <person name="Zimba P.V."/>
            <person name="Laughinghouse H.D. IV."/>
        </authorList>
    </citation>
    <scope>NUCLEOTIDE SEQUENCE</scope>
    <source>
        <strain evidence="5">BLCCT55</strain>
    </source>
</reference>
<proteinExistence type="predicted"/>
<dbReference type="Proteomes" id="UP000629098">
    <property type="component" value="Unassembled WGS sequence"/>
</dbReference>
<dbReference type="InterPro" id="IPR000890">
    <property type="entry name" value="Aliphatic_acid_kin_short-chain"/>
</dbReference>
<dbReference type="InterPro" id="IPR043129">
    <property type="entry name" value="ATPase_NBD"/>
</dbReference>
<sequence>MNTLQRYFTNSARAAPRLRICKELEWFGLVLHPERNQEITDCEGRVSTDESRLHAYVIPVEEGLLIAQEAIRTVSNK</sequence>
<keyword evidence="6" id="KW-1185">Reference proteome</keyword>
<keyword evidence="2" id="KW-0547">Nucleotide-binding</keyword>
<keyword evidence="1" id="KW-0808">Transferase</keyword>
<evidence type="ECO:0000256" key="4">
    <source>
        <dbReference type="ARBA" id="ARBA00022840"/>
    </source>
</evidence>
<evidence type="ECO:0000256" key="3">
    <source>
        <dbReference type="ARBA" id="ARBA00022777"/>
    </source>
</evidence>
<gene>
    <name evidence="5" type="ORF">ICL16_27705</name>
</gene>
<evidence type="ECO:0000313" key="6">
    <source>
        <dbReference type="Proteomes" id="UP000629098"/>
    </source>
</evidence>
<protein>
    <submittedName>
        <fullName evidence="5">Uncharacterized protein</fullName>
    </submittedName>
</protein>
<dbReference type="AlphaFoldDB" id="A0A8J7BYH5"/>
<name>A0A8J7BYH5_9CYAN</name>
<dbReference type="Pfam" id="PF00871">
    <property type="entry name" value="Acetate_kinase"/>
    <property type="match status" value="1"/>
</dbReference>
<dbReference type="GO" id="GO:0005524">
    <property type="term" value="F:ATP binding"/>
    <property type="evidence" value="ECO:0007669"/>
    <property type="project" value="UniProtKB-KW"/>
</dbReference>
<evidence type="ECO:0000313" key="5">
    <source>
        <dbReference type="EMBL" id="MBD2775742.1"/>
    </source>
</evidence>
<evidence type="ECO:0000256" key="2">
    <source>
        <dbReference type="ARBA" id="ARBA00022741"/>
    </source>
</evidence>
<accession>A0A8J7BYH5</accession>
<dbReference type="GO" id="GO:0016301">
    <property type="term" value="F:kinase activity"/>
    <property type="evidence" value="ECO:0007669"/>
    <property type="project" value="UniProtKB-KW"/>
</dbReference>
<evidence type="ECO:0000256" key="1">
    <source>
        <dbReference type="ARBA" id="ARBA00022679"/>
    </source>
</evidence>
<dbReference type="GO" id="GO:0016774">
    <property type="term" value="F:phosphotransferase activity, carboxyl group as acceptor"/>
    <property type="evidence" value="ECO:0007669"/>
    <property type="project" value="InterPro"/>
</dbReference>
<dbReference type="RefSeq" id="WP_190834562.1">
    <property type="nucleotide sequence ID" value="NZ_CAWPPI010000084.1"/>
</dbReference>
<organism evidence="5 6">
    <name type="scientific">Iningainema tapete BLCC-T55</name>
    <dbReference type="NCBI Taxonomy" id="2748662"/>
    <lineage>
        <taxon>Bacteria</taxon>
        <taxon>Bacillati</taxon>
        <taxon>Cyanobacteriota</taxon>
        <taxon>Cyanophyceae</taxon>
        <taxon>Nostocales</taxon>
        <taxon>Scytonemataceae</taxon>
        <taxon>Iningainema tapete</taxon>
    </lineage>
</organism>
<dbReference type="EMBL" id="JACXAE010000084">
    <property type="protein sequence ID" value="MBD2775742.1"/>
    <property type="molecule type" value="Genomic_DNA"/>
</dbReference>
<keyword evidence="4" id="KW-0067">ATP-binding</keyword>
<keyword evidence="3" id="KW-0418">Kinase</keyword>
<dbReference type="Gene3D" id="3.30.420.40">
    <property type="match status" value="1"/>
</dbReference>
<comment type="caution">
    <text evidence="5">The sequence shown here is derived from an EMBL/GenBank/DDBJ whole genome shotgun (WGS) entry which is preliminary data.</text>
</comment>
<dbReference type="SUPFAM" id="SSF53067">
    <property type="entry name" value="Actin-like ATPase domain"/>
    <property type="match status" value="1"/>
</dbReference>